<dbReference type="OrthoDB" id="408631at2759"/>
<reference evidence="5 6" key="1">
    <citation type="submission" date="2018-08" db="EMBL/GenBank/DDBJ databases">
        <title>Draft genome of the lignicolous fungus Coniochaeta pulveracea.</title>
        <authorList>
            <person name="Borstlap C.J."/>
            <person name="De Witt R.N."/>
            <person name="Botha A."/>
            <person name="Volschenk H."/>
        </authorList>
    </citation>
    <scope>NUCLEOTIDE SEQUENCE [LARGE SCALE GENOMIC DNA]</scope>
    <source>
        <strain evidence="5 6">CAB683</strain>
    </source>
</reference>
<organism evidence="5 6">
    <name type="scientific">Coniochaeta pulveracea</name>
    <dbReference type="NCBI Taxonomy" id="177199"/>
    <lineage>
        <taxon>Eukaryota</taxon>
        <taxon>Fungi</taxon>
        <taxon>Dikarya</taxon>
        <taxon>Ascomycota</taxon>
        <taxon>Pezizomycotina</taxon>
        <taxon>Sordariomycetes</taxon>
        <taxon>Sordariomycetidae</taxon>
        <taxon>Coniochaetales</taxon>
        <taxon>Coniochaetaceae</taxon>
        <taxon>Coniochaeta</taxon>
    </lineage>
</organism>
<dbReference type="InterPro" id="IPR050654">
    <property type="entry name" value="AChE-related_enzymes"/>
</dbReference>
<dbReference type="AlphaFoldDB" id="A0A420Y4S9"/>
<dbReference type="SUPFAM" id="SSF53474">
    <property type="entry name" value="alpha/beta-Hydrolases"/>
    <property type="match status" value="1"/>
</dbReference>
<protein>
    <recommendedName>
        <fullName evidence="3">Carboxylic ester hydrolase</fullName>
        <ecNumber evidence="3">3.1.1.-</ecNumber>
    </recommendedName>
</protein>
<dbReference type="EMBL" id="QVQW01000051">
    <property type="protein sequence ID" value="RKU42770.1"/>
    <property type="molecule type" value="Genomic_DNA"/>
</dbReference>
<dbReference type="InterPro" id="IPR029058">
    <property type="entry name" value="AB_hydrolase_fold"/>
</dbReference>
<name>A0A420Y4S9_9PEZI</name>
<dbReference type="STRING" id="177199.A0A420Y4S9"/>
<proteinExistence type="inferred from homology"/>
<dbReference type="InterPro" id="IPR002018">
    <property type="entry name" value="CarbesteraseB"/>
</dbReference>
<evidence type="ECO:0000259" key="4">
    <source>
        <dbReference type="Pfam" id="PF00135"/>
    </source>
</evidence>
<dbReference type="PANTHER" id="PTHR43918:SF4">
    <property type="entry name" value="CARBOXYLIC ESTER HYDROLASE"/>
    <property type="match status" value="1"/>
</dbReference>
<keyword evidence="6" id="KW-1185">Reference proteome</keyword>
<gene>
    <name evidence="5" type="ORF">DL546_001095</name>
</gene>
<dbReference type="Gene3D" id="3.40.50.1820">
    <property type="entry name" value="alpha/beta hydrolase"/>
    <property type="match status" value="1"/>
</dbReference>
<dbReference type="PANTHER" id="PTHR43918">
    <property type="entry name" value="ACETYLCHOLINESTERASE"/>
    <property type="match status" value="1"/>
</dbReference>
<dbReference type="PROSITE" id="PS00122">
    <property type="entry name" value="CARBOXYLESTERASE_B_1"/>
    <property type="match status" value="1"/>
</dbReference>
<dbReference type="InterPro" id="IPR019826">
    <property type="entry name" value="Carboxylesterase_B_AS"/>
</dbReference>
<evidence type="ECO:0000256" key="3">
    <source>
        <dbReference type="RuleBase" id="RU361235"/>
    </source>
</evidence>
<accession>A0A420Y4S9</accession>
<dbReference type="GO" id="GO:0052689">
    <property type="term" value="F:carboxylic ester hydrolase activity"/>
    <property type="evidence" value="ECO:0007669"/>
    <property type="project" value="TreeGrafter"/>
</dbReference>
<keyword evidence="2 3" id="KW-0378">Hydrolase</keyword>
<dbReference type="EC" id="3.1.1.-" evidence="3"/>
<evidence type="ECO:0000256" key="2">
    <source>
        <dbReference type="ARBA" id="ARBA00022801"/>
    </source>
</evidence>
<comment type="caution">
    <text evidence="5">The sequence shown here is derived from an EMBL/GenBank/DDBJ whole genome shotgun (WGS) entry which is preliminary data.</text>
</comment>
<dbReference type="Pfam" id="PF00135">
    <property type="entry name" value="COesterase"/>
    <property type="match status" value="1"/>
</dbReference>
<evidence type="ECO:0000256" key="1">
    <source>
        <dbReference type="ARBA" id="ARBA00005964"/>
    </source>
</evidence>
<evidence type="ECO:0000313" key="6">
    <source>
        <dbReference type="Proteomes" id="UP000275385"/>
    </source>
</evidence>
<evidence type="ECO:0000313" key="5">
    <source>
        <dbReference type="EMBL" id="RKU42770.1"/>
    </source>
</evidence>
<sequence length="433" mass="47496">MCSVCYKGYVYDSQADFDGVQVVSQSGHNIVFVNFNYRVGIFGFLASEKIRENGDLNVGLLDQRKLLSWVKQNIAQFGGDPDHVVIHGASAGAGSVALHLAAYGGKPPDSLFVAAISESLFFPAQPFLQEVEWQFDMVAGLLGCNTTGVDQLACLRGQPMLFLQALNVAAPFPGRRDNPLFFWTPCVDDTLIQDLPYSLYEAKDFLPVPVMFGTCTDEGSIFVSPLTATQLEFTNFFQNNFPDLTSTDVANILDHYPQIAPAFTIPVTGPWYPTLSKAYGDSTFTCPSINLLRHITARSVAGANHLDYSNKIFAYRYNVQAPENTISGLGVPHVFDAAAIFGPSSLPGSSLSYFGTGPGGNAPIVPILMDYYISFIRTLDPNVYAAPGAPVWHPWRDGTRLKIETGNTTMETVMTQDLERCVFWETLATQMRQ</sequence>
<comment type="similarity">
    <text evidence="1 3">Belongs to the type-B carboxylesterase/lipase family.</text>
</comment>
<feature type="domain" description="Carboxylesterase type B" evidence="4">
    <location>
        <begin position="8"/>
        <end position="415"/>
    </location>
</feature>
<dbReference type="Proteomes" id="UP000275385">
    <property type="component" value="Unassembled WGS sequence"/>
</dbReference>